<sequence length="64" mass="7383">MLLIAASLYNVAKLLNFSHILKYIALFFNIDIKKVAQCVYIVSIIFCISCRMALFDDEKFFGIE</sequence>
<dbReference type="EMBL" id="PENG01000003">
    <property type="protein sequence ID" value="PJI26044.1"/>
    <property type="molecule type" value="Genomic_DNA"/>
</dbReference>
<organism evidence="3 8">
    <name type="scientific">Prevotella intermedia</name>
    <dbReference type="NCBI Taxonomy" id="28131"/>
    <lineage>
        <taxon>Bacteria</taxon>
        <taxon>Pseudomonadati</taxon>
        <taxon>Bacteroidota</taxon>
        <taxon>Bacteroidia</taxon>
        <taxon>Bacteroidales</taxon>
        <taxon>Prevotellaceae</taxon>
        <taxon>Prevotella</taxon>
    </lineage>
</organism>
<feature type="transmembrane region" description="Helical" evidence="1">
    <location>
        <begin position="6"/>
        <end position="28"/>
    </location>
</feature>
<dbReference type="Proteomes" id="UP000229884">
    <property type="component" value="Unassembled WGS sequence"/>
</dbReference>
<dbReference type="EMBL" id="CP024724">
    <property type="protein sequence ID" value="ATV27490.1"/>
    <property type="molecule type" value="Genomic_DNA"/>
</dbReference>
<accession>A0A246ER19</accession>
<keyword evidence="1" id="KW-0812">Transmembrane</keyword>
<evidence type="ECO:0000313" key="7">
    <source>
        <dbReference type="Proteomes" id="UP000229884"/>
    </source>
</evidence>
<protein>
    <submittedName>
        <fullName evidence="3">Uncharacterized protein</fullName>
    </submittedName>
</protein>
<dbReference type="EMBL" id="PENG01000002">
    <property type="protein sequence ID" value="PJI26068.1"/>
    <property type="molecule type" value="Genomic_DNA"/>
</dbReference>
<keyword evidence="1" id="KW-0472">Membrane</keyword>
<evidence type="ECO:0000313" key="6">
    <source>
        <dbReference type="Proteomes" id="UP000229630"/>
    </source>
</evidence>
<evidence type="ECO:0000313" key="8">
    <source>
        <dbReference type="Proteomes" id="UP000230500"/>
    </source>
</evidence>
<feature type="transmembrane region" description="Helical" evidence="1">
    <location>
        <begin position="35"/>
        <end position="54"/>
    </location>
</feature>
<reference evidence="2 6" key="3">
    <citation type="submission" date="2017-11" db="EMBL/GenBank/DDBJ databases">
        <title>Genome sequencing of Prevotella intermedia KCOM 2837.</title>
        <authorList>
            <person name="Kook J.-K."/>
            <person name="Park S.-N."/>
            <person name="Lim Y.K."/>
        </authorList>
    </citation>
    <scope>NUCLEOTIDE SEQUENCE [LARGE SCALE GENOMIC DNA]</scope>
    <source>
        <strain evidence="2 6">KCOM 2837</strain>
    </source>
</reference>
<reference evidence="3 8" key="1">
    <citation type="submission" date="2017-11" db="EMBL/GenBank/DDBJ databases">
        <title>Genome sequencing of Prevotella intermedia KCOM 2069.</title>
        <authorList>
            <person name="Kook J.-K."/>
            <person name="Park S.-N."/>
            <person name="Lim Y.K."/>
        </authorList>
    </citation>
    <scope>NUCLEOTIDE SEQUENCE [LARGE SCALE GENOMIC DNA]</scope>
    <source>
        <strain evidence="3 8">KCOM 2069</strain>
    </source>
</reference>
<dbReference type="Proteomes" id="UP000230500">
    <property type="component" value="Unassembled WGS sequence"/>
</dbReference>
<dbReference type="EMBL" id="PESN01000002">
    <property type="protein sequence ID" value="PIN27651.1"/>
    <property type="molecule type" value="Genomic_DNA"/>
</dbReference>
<evidence type="ECO:0000256" key="1">
    <source>
        <dbReference type="SAM" id="Phobius"/>
    </source>
</evidence>
<evidence type="ECO:0000313" key="3">
    <source>
        <dbReference type="EMBL" id="PIN27651.1"/>
    </source>
</evidence>
<keyword evidence="1" id="KW-1133">Transmembrane helix</keyword>
<evidence type="ECO:0000313" key="5">
    <source>
        <dbReference type="EMBL" id="PJI26068.1"/>
    </source>
</evidence>
<proteinExistence type="predicted"/>
<gene>
    <name evidence="5" type="ORF">CTM58_09900</name>
    <name evidence="4" type="ORF">CTM58_13575</name>
    <name evidence="2" type="ORF">CTM62_12155</name>
    <name evidence="3" type="ORF">CUC04_09870</name>
</gene>
<dbReference type="AlphaFoldDB" id="A0A246ER19"/>
<evidence type="ECO:0000313" key="2">
    <source>
        <dbReference type="EMBL" id="ATV27490.1"/>
    </source>
</evidence>
<reference evidence="4 7" key="2">
    <citation type="submission" date="2017-11" db="EMBL/GenBank/DDBJ databases">
        <title>Genome sequencing of Prevotella intermedia KCOM 2832.</title>
        <authorList>
            <person name="Kook J.-K."/>
            <person name="Park S.-N."/>
            <person name="Lim Y.K."/>
        </authorList>
    </citation>
    <scope>NUCLEOTIDE SEQUENCE [LARGE SCALE GENOMIC DNA]</scope>
    <source>
        <strain evidence="4 7">KCOM 2832</strain>
    </source>
</reference>
<evidence type="ECO:0000313" key="4">
    <source>
        <dbReference type="EMBL" id="PJI26044.1"/>
    </source>
</evidence>
<dbReference type="Proteomes" id="UP000229630">
    <property type="component" value="Chromosome 2"/>
</dbReference>
<name>A0A246ER19_PREIN</name>